<gene>
    <name evidence="1" type="ORF">L6164_013155</name>
</gene>
<protein>
    <submittedName>
        <fullName evidence="1">Uncharacterized protein</fullName>
    </submittedName>
</protein>
<keyword evidence="2" id="KW-1185">Reference proteome</keyword>
<proteinExistence type="predicted"/>
<dbReference type="EMBL" id="CM039430">
    <property type="protein sequence ID" value="KAI4346073.1"/>
    <property type="molecule type" value="Genomic_DNA"/>
</dbReference>
<name>A0ACB9PBQ5_BAUVA</name>
<accession>A0ACB9PBQ5</accession>
<evidence type="ECO:0000313" key="1">
    <source>
        <dbReference type="EMBL" id="KAI4346073.1"/>
    </source>
</evidence>
<evidence type="ECO:0000313" key="2">
    <source>
        <dbReference type="Proteomes" id="UP000828941"/>
    </source>
</evidence>
<comment type="caution">
    <text evidence="1">The sequence shown here is derived from an EMBL/GenBank/DDBJ whole genome shotgun (WGS) entry which is preliminary data.</text>
</comment>
<dbReference type="Proteomes" id="UP000828941">
    <property type="component" value="Chromosome 5"/>
</dbReference>
<sequence length="129" mass="15076">MTFCNLVTFFLVFFAVSFTTAPAVARPHSPEIAINIRNDLPSNTQQITLACDNTDSFHLKVGKEFNSSVKVHQSIECSATWFQWFSSWDAYEPRRDKGHGSVYWLVKNDGFYISWDKIEWKKVEHWYTD</sequence>
<reference evidence="1 2" key="1">
    <citation type="journal article" date="2022" name="DNA Res.">
        <title>Chromosomal-level genome assembly of the orchid tree Bauhinia variegata (Leguminosae; Cercidoideae) supports the allotetraploid origin hypothesis of Bauhinia.</title>
        <authorList>
            <person name="Zhong Y."/>
            <person name="Chen Y."/>
            <person name="Zheng D."/>
            <person name="Pang J."/>
            <person name="Liu Y."/>
            <person name="Luo S."/>
            <person name="Meng S."/>
            <person name="Qian L."/>
            <person name="Wei D."/>
            <person name="Dai S."/>
            <person name="Zhou R."/>
        </authorList>
    </citation>
    <scope>NUCLEOTIDE SEQUENCE [LARGE SCALE GENOMIC DNA]</scope>
    <source>
        <strain evidence="1">BV-YZ2020</strain>
    </source>
</reference>
<organism evidence="1 2">
    <name type="scientific">Bauhinia variegata</name>
    <name type="common">Purple orchid tree</name>
    <name type="synonym">Phanera variegata</name>
    <dbReference type="NCBI Taxonomy" id="167791"/>
    <lineage>
        <taxon>Eukaryota</taxon>
        <taxon>Viridiplantae</taxon>
        <taxon>Streptophyta</taxon>
        <taxon>Embryophyta</taxon>
        <taxon>Tracheophyta</taxon>
        <taxon>Spermatophyta</taxon>
        <taxon>Magnoliopsida</taxon>
        <taxon>eudicotyledons</taxon>
        <taxon>Gunneridae</taxon>
        <taxon>Pentapetalae</taxon>
        <taxon>rosids</taxon>
        <taxon>fabids</taxon>
        <taxon>Fabales</taxon>
        <taxon>Fabaceae</taxon>
        <taxon>Cercidoideae</taxon>
        <taxon>Cercideae</taxon>
        <taxon>Bauhiniinae</taxon>
        <taxon>Bauhinia</taxon>
    </lineage>
</organism>